<proteinExistence type="predicted"/>
<name>A0A4C2A8B4_EUMVA</name>
<dbReference type="AlphaFoldDB" id="A0A4C2A8B4"/>
<protein>
    <submittedName>
        <fullName evidence="1">Uncharacterized protein</fullName>
    </submittedName>
</protein>
<dbReference type="Proteomes" id="UP000299102">
    <property type="component" value="Unassembled WGS sequence"/>
</dbReference>
<evidence type="ECO:0000313" key="2">
    <source>
        <dbReference type="Proteomes" id="UP000299102"/>
    </source>
</evidence>
<organism evidence="1 2">
    <name type="scientific">Eumeta variegata</name>
    <name type="common">Bagworm moth</name>
    <name type="synonym">Eumeta japonica</name>
    <dbReference type="NCBI Taxonomy" id="151549"/>
    <lineage>
        <taxon>Eukaryota</taxon>
        <taxon>Metazoa</taxon>
        <taxon>Ecdysozoa</taxon>
        <taxon>Arthropoda</taxon>
        <taxon>Hexapoda</taxon>
        <taxon>Insecta</taxon>
        <taxon>Pterygota</taxon>
        <taxon>Neoptera</taxon>
        <taxon>Endopterygota</taxon>
        <taxon>Lepidoptera</taxon>
        <taxon>Glossata</taxon>
        <taxon>Ditrysia</taxon>
        <taxon>Tineoidea</taxon>
        <taxon>Psychidae</taxon>
        <taxon>Oiketicinae</taxon>
        <taxon>Eumeta</taxon>
    </lineage>
</organism>
<accession>A0A4C2A8B4</accession>
<keyword evidence="2" id="KW-1185">Reference proteome</keyword>
<gene>
    <name evidence="1" type="ORF">EVAR_33081_1</name>
</gene>
<comment type="caution">
    <text evidence="1">The sequence shown here is derived from an EMBL/GenBank/DDBJ whole genome shotgun (WGS) entry which is preliminary data.</text>
</comment>
<dbReference type="EMBL" id="BGZK01002628">
    <property type="protein sequence ID" value="GBP95429.1"/>
    <property type="molecule type" value="Genomic_DNA"/>
</dbReference>
<sequence>MRTHILTHTHMEACNRVGNKKTPGLKGIPNEGQLDKLPHPTNGHMAKMEIWRRQLLSDTNDLRARMLQGILTQVIQDAEQVFFTWSCFNSLRNTLETALKEKIRSETIVEVTLSSPGRKAVN</sequence>
<evidence type="ECO:0000313" key="1">
    <source>
        <dbReference type="EMBL" id="GBP95429.1"/>
    </source>
</evidence>
<reference evidence="1 2" key="1">
    <citation type="journal article" date="2019" name="Commun. Biol.">
        <title>The bagworm genome reveals a unique fibroin gene that provides high tensile strength.</title>
        <authorList>
            <person name="Kono N."/>
            <person name="Nakamura H."/>
            <person name="Ohtoshi R."/>
            <person name="Tomita M."/>
            <person name="Numata K."/>
            <person name="Arakawa K."/>
        </authorList>
    </citation>
    <scope>NUCLEOTIDE SEQUENCE [LARGE SCALE GENOMIC DNA]</scope>
</reference>